<evidence type="ECO:0000313" key="10">
    <source>
        <dbReference type="Proteomes" id="UP000011087"/>
    </source>
</evidence>
<gene>
    <name evidence="8" type="ORF">GUITHDRAFT_158785</name>
</gene>
<keyword evidence="10" id="KW-1185">Reference proteome</keyword>
<dbReference type="InterPro" id="IPR019775">
    <property type="entry name" value="WD40_repeat_CS"/>
</dbReference>
<dbReference type="InterPro" id="IPR050459">
    <property type="entry name" value="WD_repeat_RBAP46/RBAP48/MSI1"/>
</dbReference>
<accession>L1IEZ0</accession>
<feature type="repeat" description="WD" evidence="6">
    <location>
        <begin position="357"/>
        <end position="391"/>
    </location>
</feature>
<dbReference type="OrthoDB" id="427795at2759"/>
<dbReference type="Pfam" id="PF00400">
    <property type="entry name" value="WD40"/>
    <property type="match status" value="4"/>
</dbReference>
<keyword evidence="3" id="KW-0677">Repeat</keyword>
<evidence type="ECO:0000256" key="1">
    <source>
        <dbReference type="ARBA" id="ARBA00004123"/>
    </source>
</evidence>
<sequence>MAQLLGTVDEELEERITNENYKIWKKNVPFLYDVMITHALEWPSLTVQWLPDTIVNTAKEQKEGRLILGTHTSESDNNYLMIAKVTCPMGEDDPELRKYNEETGEAGGYGQNQAKIEVSQRINHDGEINRARYMPQNPCLIACKGPKPDVLVFDYTKHPSQPSHDGTVKADLRLGGHDSEGYGLSWNPSRPGLLLSGSNDCNVCIWDVSAKCTDKNSVLPLSRSKAHHGAVEDVAWSVFEPKVFATVGDDKMLQIIKAHEHEVNCLSFNPLVPHLLLTGSADKTVGVWDIRNLSKVLYSFQHHQDSVMQVQWSPKRPEILASASQDKRICVWDMARVGQFQTKECAEDGPAELLFIHAGHTGRVSDLCWDPNNAWTIASVAEDNILHIWEMVGKYC</sequence>
<proteinExistence type="predicted"/>
<dbReference type="EMBL" id="JH993103">
    <property type="protein sequence ID" value="EKX34778.1"/>
    <property type="molecule type" value="Genomic_DNA"/>
</dbReference>
<dbReference type="SMART" id="SM00320">
    <property type="entry name" value="WD40"/>
    <property type="match status" value="5"/>
</dbReference>
<dbReference type="EnsemblProtists" id="EKX34778">
    <property type="protein sequence ID" value="EKX34778"/>
    <property type="gene ID" value="GUITHDRAFT_158785"/>
</dbReference>
<dbReference type="Proteomes" id="UP000011087">
    <property type="component" value="Unassembled WGS sequence"/>
</dbReference>
<feature type="repeat" description="WD" evidence="6">
    <location>
        <begin position="300"/>
        <end position="334"/>
    </location>
</feature>
<evidence type="ECO:0000256" key="3">
    <source>
        <dbReference type="ARBA" id="ARBA00022737"/>
    </source>
</evidence>
<dbReference type="eggNOG" id="KOG0264">
    <property type="taxonomic scope" value="Eukaryota"/>
</dbReference>
<dbReference type="PROSITE" id="PS00678">
    <property type="entry name" value="WD_REPEATS_1"/>
    <property type="match status" value="4"/>
</dbReference>
<name>L1IEZ0_GUITC</name>
<keyword evidence="4" id="KW-0156">Chromatin regulator</keyword>
<dbReference type="GO" id="GO:0005634">
    <property type="term" value="C:nucleus"/>
    <property type="evidence" value="ECO:0007669"/>
    <property type="project" value="UniProtKB-SubCell"/>
</dbReference>
<evidence type="ECO:0000256" key="4">
    <source>
        <dbReference type="ARBA" id="ARBA00022853"/>
    </source>
</evidence>
<dbReference type="PANTHER" id="PTHR22850">
    <property type="entry name" value="WD40 REPEAT FAMILY"/>
    <property type="match status" value="1"/>
</dbReference>
<dbReference type="PaxDb" id="55529-EKX34778"/>
<protein>
    <recommendedName>
        <fullName evidence="7">Histone-binding protein RBBP4-like N-terminal domain-containing protein</fullName>
    </recommendedName>
</protein>
<dbReference type="PRINTS" id="PR00320">
    <property type="entry name" value="GPROTEINBRPT"/>
</dbReference>
<keyword evidence="2 6" id="KW-0853">WD repeat</keyword>
<dbReference type="InterPro" id="IPR036322">
    <property type="entry name" value="WD40_repeat_dom_sf"/>
</dbReference>
<dbReference type="KEGG" id="gtt:GUITHDRAFT_158785"/>
<dbReference type="AlphaFoldDB" id="L1IEZ0"/>
<organism evidence="8">
    <name type="scientific">Guillardia theta (strain CCMP2712)</name>
    <name type="common">Cryptophyte</name>
    <dbReference type="NCBI Taxonomy" id="905079"/>
    <lineage>
        <taxon>Eukaryota</taxon>
        <taxon>Cryptophyceae</taxon>
        <taxon>Pyrenomonadales</taxon>
        <taxon>Geminigeraceae</taxon>
        <taxon>Guillardia</taxon>
    </lineage>
</organism>
<dbReference type="InterPro" id="IPR022052">
    <property type="entry name" value="Histone-bd_RBBP4-like_N"/>
</dbReference>
<evidence type="ECO:0000256" key="2">
    <source>
        <dbReference type="ARBA" id="ARBA00022574"/>
    </source>
</evidence>
<dbReference type="PROSITE" id="PS50294">
    <property type="entry name" value="WD_REPEATS_REGION"/>
    <property type="match status" value="4"/>
</dbReference>
<reference evidence="8 10" key="1">
    <citation type="journal article" date="2012" name="Nature">
        <title>Algal genomes reveal evolutionary mosaicism and the fate of nucleomorphs.</title>
        <authorList>
            <consortium name="DOE Joint Genome Institute"/>
            <person name="Curtis B.A."/>
            <person name="Tanifuji G."/>
            <person name="Burki F."/>
            <person name="Gruber A."/>
            <person name="Irimia M."/>
            <person name="Maruyama S."/>
            <person name="Arias M.C."/>
            <person name="Ball S.G."/>
            <person name="Gile G.H."/>
            <person name="Hirakawa Y."/>
            <person name="Hopkins J.F."/>
            <person name="Kuo A."/>
            <person name="Rensing S.A."/>
            <person name="Schmutz J."/>
            <person name="Symeonidi A."/>
            <person name="Elias M."/>
            <person name="Eveleigh R.J."/>
            <person name="Herman E.K."/>
            <person name="Klute M.J."/>
            <person name="Nakayama T."/>
            <person name="Obornik M."/>
            <person name="Reyes-Prieto A."/>
            <person name="Armbrust E.V."/>
            <person name="Aves S.J."/>
            <person name="Beiko R.G."/>
            <person name="Coutinho P."/>
            <person name="Dacks J.B."/>
            <person name="Durnford D.G."/>
            <person name="Fast N.M."/>
            <person name="Green B.R."/>
            <person name="Grisdale C.J."/>
            <person name="Hempel F."/>
            <person name="Henrissat B."/>
            <person name="Hoppner M.P."/>
            <person name="Ishida K."/>
            <person name="Kim E."/>
            <person name="Koreny L."/>
            <person name="Kroth P.G."/>
            <person name="Liu Y."/>
            <person name="Malik S.B."/>
            <person name="Maier U.G."/>
            <person name="McRose D."/>
            <person name="Mock T."/>
            <person name="Neilson J.A."/>
            <person name="Onodera N.T."/>
            <person name="Poole A.M."/>
            <person name="Pritham E.J."/>
            <person name="Richards T.A."/>
            <person name="Rocap G."/>
            <person name="Roy S.W."/>
            <person name="Sarai C."/>
            <person name="Schaack S."/>
            <person name="Shirato S."/>
            <person name="Slamovits C.H."/>
            <person name="Spencer D.F."/>
            <person name="Suzuki S."/>
            <person name="Worden A.Z."/>
            <person name="Zauner S."/>
            <person name="Barry K."/>
            <person name="Bell C."/>
            <person name="Bharti A.K."/>
            <person name="Crow J.A."/>
            <person name="Grimwood J."/>
            <person name="Kramer R."/>
            <person name="Lindquist E."/>
            <person name="Lucas S."/>
            <person name="Salamov A."/>
            <person name="McFadden G.I."/>
            <person name="Lane C.E."/>
            <person name="Keeling P.J."/>
            <person name="Gray M.W."/>
            <person name="Grigoriev I.V."/>
            <person name="Archibald J.M."/>
        </authorList>
    </citation>
    <scope>NUCLEOTIDE SEQUENCE</scope>
    <source>
        <strain evidence="8 10">CCMP2712</strain>
    </source>
</reference>
<evidence type="ECO:0000313" key="9">
    <source>
        <dbReference type="EnsemblProtists" id="EKX34778"/>
    </source>
</evidence>
<evidence type="ECO:0000256" key="6">
    <source>
        <dbReference type="PROSITE-ProRule" id="PRU00221"/>
    </source>
</evidence>
<keyword evidence="5" id="KW-0539">Nucleus</keyword>
<dbReference type="Pfam" id="PF12265">
    <property type="entry name" value="CAF1C_H4-bd"/>
    <property type="match status" value="1"/>
</dbReference>
<feature type="repeat" description="WD" evidence="6">
    <location>
        <begin position="174"/>
        <end position="209"/>
    </location>
</feature>
<dbReference type="HOGENOM" id="CLU_020445_3_1_1"/>
<evidence type="ECO:0000256" key="5">
    <source>
        <dbReference type="ARBA" id="ARBA00023242"/>
    </source>
</evidence>
<reference evidence="9" key="3">
    <citation type="submission" date="2015-06" db="UniProtKB">
        <authorList>
            <consortium name="EnsemblProtists"/>
        </authorList>
    </citation>
    <scope>IDENTIFICATION</scope>
</reference>
<dbReference type="InterPro" id="IPR001680">
    <property type="entry name" value="WD40_rpt"/>
</dbReference>
<dbReference type="RefSeq" id="XP_005821758.1">
    <property type="nucleotide sequence ID" value="XM_005821701.1"/>
</dbReference>
<feature type="domain" description="Histone-binding protein RBBP4-like N-terminal" evidence="7">
    <location>
        <begin position="19"/>
        <end position="88"/>
    </location>
</feature>
<evidence type="ECO:0000313" key="8">
    <source>
        <dbReference type="EMBL" id="EKX34778.1"/>
    </source>
</evidence>
<dbReference type="GO" id="GO:0006325">
    <property type="term" value="P:chromatin organization"/>
    <property type="evidence" value="ECO:0007669"/>
    <property type="project" value="UniProtKB-KW"/>
</dbReference>
<dbReference type="Gene3D" id="2.130.10.10">
    <property type="entry name" value="YVTN repeat-like/Quinoprotein amine dehydrogenase"/>
    <property type="match status" value="1"/>
</dbReference>
<dbReference type="InterPro" id="IPR020472">
    <property type="entry name" value="WD40_PAC1"/>
</dbReference>
<dbReference type="OMA" id="HVFDSHE"/>
<feature type="repeat" description="WD" evidence="6">
    <location>
        <begin position="256"/>
        <end position="298"/>
    </location>
</feature>
<dbReference type="PROSITE" id="PS50082">
    <property type="entry name" value="WD_REPEATS_2"/>
    <property type="match status" value="4"/>
</dbReference>
<evidence type="ECO:0000259" key="7">
    <source>
        <dbReference type="Pfam" id="PF12265"/>
    </source>
</evidence>
<dbReference type="STRING" id="905079.L1IEZ0"/>
<dbReference type="InterPro" id="IPR015943">
    <property type="entry name" value="WD40/YVTN_repeat-like_dom_sf"/>
</dbReference>
<dbReference type="GeneID" id="17291489"/>
<dbReference type="SUPFAM" id="SSF50978">
    <property type="entry name" value="WD40 repeat-like"/>
    <property type="match status" value="1"/>
</dbReference>
<reference evidence="10" key="2">
    <citation type="submission" date="2012-11" db="EMBL/GenBank/DDBJ databases">
        <authorList>
            <person name="Kuo A."/>
            <person name="Curtis B.A."/>
            <person name="Tanifuji G."/>
            <person name="Burki F."/>
            <person name="Gruber A."/>
            <person name="Irimia M."/>
            <person name="Maruyama S."/>
            <person name="Arias M.C."/>
            <person name="Ball S.G."/>
            <person name="Gile G.H."/>
            <person name="Hirakawa Y."/>
            <person name="Hopkins J.F."/>
            <person name="Rensing S.A."/>
            <person name="Schmutz J."/>
            <person name="Symeonidi A."/>
            <person name="Elias M."/>
            <person name="Eveleigh R.J."/>
            <person name="Herman E.K."/>
            <person name="Klute M.J."/>
            <person name="Nakayama T."/>
            <person name="Obornik M."/>
            <person name="Reyes-Prieto A."/>
            <person name="Armbrust E.V."/>
            <person name="Aves S.J."/>
            <person name="Beiko R.G."/>
            <person name="Coutinho P."/>
            <person name="Dacks J.B."/>
            <person name="Durnford D.G."/>
            <person name="Fast N.M."/>
            <person name="Green B.R."/>
            <person name="Grisdale C."/>
            <person name="Hempe F."/>
            <person name="Henrissat B."/>
            <person name="Hoppner M.P."/>
            <person name="Ishida K.-I."/>
            <person name="Kim E."/>
            <person name="Koreny L."/>
            <person name="Kroth P.G."/>
            <person name="Liu Y."/>
            <person name="Malik S.-B."/>
            <person name="Maier U.G."/>
            <person name="McRose D."/>
            <person name="Mock T."/>
            <person name="Neilson J.A."/>
            <person name="Onodera N.T."/>
            <person name="Poole A.M."/>
            <person name="Pritham E.J."/>
            <person name="Richards T.A."/>
            <person name="Rocap G."/>
            <person name="Roy S.W."/>
            <person name="Sarai C."/>
            <person name="Schaack S."/>
            <person name="Shirato S."/>
            <person name="Slamovits C.H."/>
            <person name="Spencer D.F."/>
            <person name="Suzuki S."/>
            <person name="Worden A.Z."/>
            <person name="Zauner S."/>
            <person name="Barry K."/>
            <person name="Bell C."/>
            <person name="Bharti A.K."/>
            <person name="Crow J.A."/>
            <person name="Grimwood J."/>
            <person name="Kramer R."/>
            <person name="Lindquist E."/>
            <person name="Lucas S."/>
            <person name="Salamov A."/>
            <person name="McFadden G.I."/>
            <person name="Lane C.E."/>
            <person name="Keeling P.J."/>
            <person name="Gray M.W."/>
            <person name="Grigoriev I.V."/>
            <person name="Archibald J.M."/>
        </authorList>
    </citation>
    <scope>NUCLEOTIDE SEQUENCE</scope>
    <source>
        <strain evidence="10">CCMP2712</strain>
    </source>
</reference>
<comment type="subcellular location">
    <subcellularLocation>
        <location evidence="1">Nucleus</location>
    </subcellularLocation>
</comment>